<dbReference type="SMR" id="A2FF94"/>
<dbReference type="EMBL" id="DS113759">
    <property type="protein sequence ID" value="EAX96424.1"/>
    <property type="molecule type" value="Genomic_DNA"/>
</dbReference>
<keyword evidence="4" id="KW-1185">Reference proteome</keyword>
<reference evidence="3" key="1">
    <citation type="submission" date="2006-10" db="EMBL/GenBank/DDBJ databases">
        <authorList>
            <person name="Amadeo P."/>
            <person name="Zhao Q."/>
            <person name="Wortman J."/>
            <person name="Fraser-Liggett C."/>
            <person name="Carlton J."/>
        </authorList>
    </citation>
    <scope>NUCLEOTIDE SEQUENCE</scope>
    <source>
        <strain evidence="3">G3</strain>
    </source>
</reference>
<dbReference type="OrthoDB" id="444338at2759"/>
<dbReference type="KEGG" id="tva:4754192"/>
<reference evidence="3" key="2">
    <citation type="journal article" date="2007" name="Science">
        <title>Draft genome sequence of the sexually transmitted pathogen Trichomonas vaginalis.</title>
        <authorList>
            <person name="Carlton J.M."/>
            <person name="Hirt R.P."/>
            <person name="Silva J.C."/>
            <person name="Delcher A.L."/>
            <person name="Schatz M."/>
            <person name="Zhao Q."/>
            <person name="Wortman J.R."/>
            <person name="Bidwell S.L."/>
            <person name="Alsmark U.C.M."/>
            <person name="Besteiro S."/>
            <person name="Sicheritz-Ponten T."/>
            <person name="Noel C.J."/>
            <person name="Dacks J.B."/>
            <person name="Foster P.G."/>
            <person name="Simillion C."/>
            <person name="Van de Peer Y."/>
            <person name="Miranda-Saavedra D."/>
            <person name="Barton G.J."/>
            <person name="Westrop G.D."/>
            <person name="Mueller S."/>
            <person name="Dessi D."/>
            <person name="Fiori P.L."/>
            <person name="Ren Q."/>
            <person name="Paulsen I."/>
            <person name="Zhang H."/>
            <person name="Bastida-Corcuera F.D."/>
            <person name="Simoes-Barbosa A."/>
            <person name="Brown M.T."/>
            <person name="Hayes R.D."/>
            <person name="Mukherjee M."/>
            <person name="Okumura C.Y."/>
            <person name="Schneider R."/>
            <person name="Smith A.J."/>
            <person name="Vanacova S."/>
            <person name="Villalvazo M."/>
            <person name="Haas B.J."/>
            <person name="Pertea M."/>
            <person name="Feldblyum T.V."/>
            <person name="Utterback T.R."/>
            <person name="Shu C.L."/>
            <person name="Osoegawa K."/>
            <person name="de Jong P.J."/>
            <person name="Hrdy I."/>
            <person name="Horvathova L."/>
            <person name="Zubacova Z."/>
            <person name="Dolezal P."/>
            <person name="Malik S.B."/>
            <person name="Logsdon J.M. Jr."/>
            <person name="Henze K."/>
            <person name="Gupta A."/>
            <person name="Wang C.C."/>
            <person name="Dunne R.L."/>
            <person name="Upcroft J.A."/>
            <person name="Upcroft P."/>
            <person name="White O."/>
            <person name="Salzberg S.L."/>
            <person name="Tang P."/>
            <person name="Chiu C.-H."/>
            <person name="Lee Y.-S."/>
            <person name="Embley T.M."/>
            <person name="Coombs G.H."/>
            <person name="Mottram J.C."/>
            <person name="Tachezy J."/>
            <person name="Fraser-Liggett C.M."/>
            <person name="Johnson P.J."/>
        </authorList>
    </citation>
    <scope>NUCLEOTIDE SEQUENCE [LARGE SCALE GENOMIC DNA]</scope>
    <source>
        <strain evidence="3">G3</strain>
    </source>
</reference>
<dbReference type="VEuPathDB" id="TrichDB:TVAG_441380"/>
<keyword evidence="1" id="KW-0677">Repeat</keyword>
<accession>A2FF94</accession>
<dbReference type="AlphaFoldDB" id="A2FF94"/>
<dbReference type="InterPro" id="IPR002110">
    <property type="entry name" value="Ankyrin_rpt"/>
</dbReference>
<gene>
    <name evidence="3" type="ORF">TVAG_441380</name>
</gene>
<dbReference type="RefSeq" id="XP_001309354.1">
    <property type="nucleotide sequence ID" value="XM_001309353.1"/>
</dbReference>
<evidence type="ECO:0000256" key="1">
    <source>
        <dbReference type="ARBA" id="ARBA00022737"/>
    </source>
</evidence>
<dbReference type="InterPro" id="IPR050663">
    <property type="entry name" value="Ankyrin-SOCS_Box"/>
</dbReference>
<dbReference type="VEuPathDB" id="TrichDB:TVAGG3_0878710"/>
<sequence length="391" mass="45463">MFYKTSYALKIIDIGANVNSFVTYKIVEECFQKSALIYAIEKKDISLILHLLEKGADINQDIKFEKSPFICAFETQNFDVIKIIIDIYSGAKTNNTYSKAPIIYALESKQLNLIEHVLSIGCSVNAYNAKTNVYSIDYAFEMHSDEIMKCLIDNHVDISKSTRFMNIEKEIFKGFHIDVIDSLIMNPNLNIYYDVSNYSFLPKYLCQCPEFAIKSLQQKFNCINAIDKHGYTAIYCAIKHFGSNLDKIKLLLDLGADPNRCRFKAFVAIDTANEELIKLLIQYKIYLTVRCTDNISVFEYSLRLESSKILKILIDSLTRKGIIFERFFPALMSQSDCFKIEVMHEFENQIFHKSILTIAIEMKKYNMIQNLLFFLYDRKFLDKCLVLWLKE</sequence>
<dbReference type="Pfam" id="PF12796">
    <property type="entry name" value="Ank_2"/>
    <property type="match status" value="1"/>
</dbReference>
<dbReference type="InParanoid" id="A2FF94"/>
<dbReference type="Gene3D" id="1.25.40.20">
    <property type="entry name" value="Ankyrin repeat-containing domain"/>
    <property type="match status" value="2"/>
</dbReference>
<dbReference type="PANTHER" id="PTHR24193">
    <property type="entry name" value="ANKYRIN REPEAT PROTEIN"/>
    <property type="match status" value="1"/>
</dbReference>
<proteinExistence type="predicted"/>
<evidence type="ECO:0000313" key="4">
    <source>
        <dbReference type="Proteomes" id="UP000001542"/>
    </source>
</evidence>
<dbReference type="SUPFAM" id="SSF48403">
    <property type="entry name" value="Ankyrin repeat"/>
    <property type="match status" value="1"/>
</dbReference>
<evidence type="ECO:0000256" key="2">
    <source>
        <dbReference type="ARBA" id="ARBA00023043"/>
    </source>
</evidence>
<evidence type="ECO:0000313" key="3">
    <source>
        <dbReference type="EMBL" id="EAX96424.1"/>
    </source>
</evidence>
<dbReference type="Proteomes" id="UP000001542">
    <property type="component" value="Unassembled WGS sequence"/>
</dbReference>
<dbReference type="PANTHER" id="PTHR24193:SF121">
    <property type="entry name" value="ADA2A-CONTAINING COMPLEX COMPONENT 3, ISOFORM D"/>
    <property type="match status" value="1"/>
</dbReference>
<organism evidence="3 4">
    <name type="scientific">Trichomonas vaginalis (strain ATCC PRA-98 / G3)</name>
    <dbReference type="NCBI Taxonomy" id="412133"/>
    <lineage>
        <taxon>Eukaryota</taxon>
        <taxon>Metamonada</taxon>
        <taxon>Parabasalia</taxon>
        <taxon>Trichomonadida</taxon>
        <taxon>Trichomonadidae</taxon>
        <taxon>Trichomonas</taxon>
    </lineage>
</organism>
<dbReference type="Pfam" id="PF00023">
    <property type="entry name" value="Ank"/>
    <property type="match status" value="1"/>
</dbReference>
<protein>
    <submittedName>
        <fullName evidence="3">Uncharacterized protein</fullName>
    </submittedName>
</protein>
<name>A2FF94_TRIV3</name>
<keyword evidence="2" id="KW-0040">ANK repeat</keyword>
<dbReference type="InterPro" id="IPR036770">
    <property type="entry name" value="Ankyrin_rpt-contain_sf"/>
</dbReference>
<dbReference type="STRING" id="5722.A2FF94"/>
<dbReference type="SMART" id="SM00248">
    <property type="entry name" value="ANK"/>
    <property type="match status" value="6"/>
</dbReference>